<dbReference type="EMBL" id="GU474912">
    <property type="protein sequence ID" value="ADI19165.1"/>
    <property type="molecule type" value="Genomic_DNA"/>
</dbReference>
<name>E0XXM4_9DELT</name>
<protein>
    <submittedName>
        <fullName evidence="1">Uncharacterized protein</fullName>
    </submittedName>
</protein>
<dbReference type="AlphaFoldDB" id="E0XXM4"/>
<sequence length="106" mass="12156">MSLKSIFILSVIILNGVFHCPETHSKTTVHNCDSHHESVLEEENSCPELIKRALKKKTDLGFDKGLIEDNLLSRDYVHVKAKYHGLPQYLPPYNHSTFLSHQVFLI</sequence>
<accession>E0XXM4</accession>
<evidence type="ECO:0000313" key="1">
    <source>
        <dbReference type="EMBL" id="ADI19165.1"/>
    </source>
</evidence>
<reference evidence="1" key="1">
    <citation type="journal article" date="2011" name="Environ. Microbiol.">
        <title>Time-series analyses of Monterey Bay coastal microbial picoplankton using a 'genome proxy' microarray.</title>
        <authorList>
            <person name="Rich V.I."/>
            <person name="Pham V.D."/>
            <person name="Eppley J."/>
            <person name="Shi Y."/>
            <person name="DeLong E.F."/>
        </authorList>
    </citation>
    <scope>NUCLEOTIDE SEQUENCE</scope>
</reference>
<organism evidence="1">
    <name type="scientific">uncultured delta proteobacterium HF0130_05G09</name>
    <dbReference type="NCBI Taxonomy" id="710827"/>
    <lineage>
        <taxon>Bacteria</taxon>
        <taxon>Deltaproteobacteria</taxon>
        <taxon>environmental samples</taxon>
    </lineage>
</organism>
<proteinExistence type="predicted"/>